<gene>
    <name evidence="1" type="ORF">H257_09925</name>
</gene>
<dbReference type="AlphaFoldDB" id="W4G8D9"/>
<organism evidence="1">
    <name type="scientific">Aphanomyces astaci</name>
    <name type="common">Crayfish plague agent</name>
    <dbReference type="NCBI Taxonomy" id="112090"/>
    <lineage>
        <taxon>Eukaryota</taxon>
        <taxon>Sar</taxon>
        <taxon>Stramenopiles</taxon>
        <taxon>Oomycota</taxon>
        <taxon>Saprolegniomycetes</taxon>
        <taxon>Saprolegniales</taxon>
        <taxon>Verrucalvaceae</taxon>
        <taxon>Aphanomyces</taxon>
    </lineage>
</organism>
<dbReference type="GeneID" id="20811921"/>
<dbReference type="OrthoDB" id="78462at2759"/>
<protein>
    <submittedName>
        <fullName evidence="1">Uncharacterized protein</fullName>
    </submittedName>
</protein>
<name>W4G8D9_APHAT</name>
<proteinExistence type="predicted"/>
<evidence type="ECO:0000313" key="1">
    <source>
        <dbReference type="EMBL" id="ETV75967.1"/>
    </source>
</evidence>
<dbReference type="RefSeq" id="XP_009834609.1">
    <property type="nucleotide sequence ID" value="XM_009836307.1"/>
</dbReference>
<reference evidence="1" key="1">
    <citation type="submission" date="2013-12" db="EMBL/GenBank/DDBJ databases">
        <title>The Genome Sequence of Aphanomyces astaci APO3.</title>
        <authorList>
            <consortium name="The Broad Institute Genomics Platform"/>
            <person name="Russ C."/>
            <person name="Tyler B."/>
            <person name="van West P."/>
            <person name="Dieguez-Uribeondo J."/>
            <person name="Young S.K."/>
            <person name="Zeng Q."/>
            <person name="Gargeya S."/>
            <person name="Fitzgerald M."/>
            <person name="Abouelleil A."/>
            <person name="Alvarado L."/>
            <person name="Chapman S.B."/>
            <person name="Gainer-Dewar J."/>
            <person name="Goldberg J."/>
            <person name="Griggs A."/>
            <person name="Gujja S."/>
            <person name="Hansen M."/>
            <person name="Howarth C."/>
            <person name="Imamovic A."/>
            <person name="Ireland A."/>
            <person name="Larimer J."/>
            <person name="McCowan C."/>
            <person name="Murphy C."/>
            <person name="Pearson M."/>
            <person name="Poon T.W."/>
            <person name="Priest M."/>
            <person name="Roberts A."/>
            <person name="Saif S."/>
            <person name="Shea T."/>
            <person name="Sykes S."/>
            <person name="Wortman J."/>
            <person name="Nusbaum C."/>
            <person name="Birren B."/>
        </authorList>
    </citation>
    <scope>NUCLEOTIDE SEQUENCE [LARGE SCALE GENOMIC DNA]</scope>
    <source>
        <strain evidence="1">APO3</strain>
    </source>
</reference>
<accession>W4G8D9</accession>
<dbReference type="EMBL" id="KI913138">
    <property type="protein sequence ID" value="ETV75967.1"/>
    <property type="molecule type" value="Genomic_DNA"/>
</dbReference>
<dbReference type="VEuPathDB" id="FungiDB:H257_09925"/>
<sequence length="127" mass="14412">MLPCTKKFAAVYNPTDQGHLPKRNDLTDVTFEIAEILGRSRKTVQSVWREYTKTIVSVSPPSNQAPRKTRIPRTIAVISSIQKFVRDKRQLRARVIAKDVVAFLLETGVLIYDTHDKTQSTTALRCV</sequence>